<comment type="similarity">
    <text evidence="1 2">Belongs to the outer membrane factor (OMF) (TC 1.B.17) family.</text>
</comment>
<dbReference type="InterPro" id="IPR010131">
    <property type="entry name" value="MdtP/NodT-like"/>
</dbReference>
<feature type="compositionally biased region" description="Polar residues" evidence="3">
    <location>
        <begin position="118"/>
        <end position="133"/>
    </location>
</feature>
<dbReference type="SUPFAM" id="SSF56954">
    <property type="entry name" value="Outer membrane efflux proteins (OEP)"/>
    <property type="match status" value="1"/>
</dbReference>
<dbReference type="NCBIfam" id="TIGR01845">
    <property type="entry name" value="outer_NodT"/>
    <property type="match status" value="1"/>
</dbReference>
<dbReference type="Proteomes" id="UP000509579">
    <property type="component" value="Chromosome"/>
</dbReference>
<evidence type="ECO:0000256" key="1">
    <source>
        <dbReference type="ARBA" id="ARBA00007613"/>
    </source>
</evidence>
<dbReference type="GO" id="GO:0015562">
    <property type="term" value="F:efflux transmembrane transporter activity"/>
    <property type="evidence" value="ECO:0007669"/>
    <property type="project" value="InterPro"/>
</dbReference>
<comment type="subcellular location">
    <subcellularLocation>
        <location evidence="2">Cell membrane</location>
        <topology evidence="2">Lipid-anchor</topology>
    </subcellularLocation>
</comment>
<keyword evidence="2" id="KW-0472">Membrane</keyword>
<keyword evidence="2" id="KW-0449">Lipoprotein</keyword>
<evidence type="ECO:0000256" key="3">
    <source>
        <dbReference type="SAM" id="MobiDB-lite"/>
    </source>
</evidence>
<dbReference type="GO" id="GO:0005886">
    <property type="term" value="C:plasma membrane"/>
    <property type="evidence" value="ECO:0007669"/>
    <property type="project" value="UniProtKB-SubCell"/>
</dbReference>
<dbReference type="Gene3D" id="1.20.1600.10">
    <property type="entry name" value="Outer membrane efflux proteins (OEP)"/>
    <property type="match status" value="1"/>
</dbReference>
<keyword evidence="2" id="KW-0812">Transmembrane</keyword>
<protein>
    <submittedName>
        <fullName evidence="4">Efflux transporter outer membrane subunit</fullName>
    </submittedName>
</protein>
<evidence type="ECO:0000256" key="2">
    <source>
        <dbReference type="RuleBase" id="RU362097"/>
    </source>
</evidence>
<dbReference type="PANTHER" id="PTHR30203">
    <property type="entry name" value="OUTER MEMBRANE CATION EFFLUX PROTEIN"/>
    <property type="match status" value="1"/>
</dbReference>
<sequence>MPTLSLETHHCAARRPAMALAAALVALALAGCATTQRPDAALPAMAVPAAWSPDHLVYTPDADPQSLATWWQRLGDPQLSTLVEQALQANPSLASSQAALRQARAQRDATAAGLSPSLDGSGSAQRSRSGNSTGNSFSLGLDASWELDVFGRLASGVAASDADVRTAQATLEGARVSLAAEVALSYIELRSLQQRLAIARSNLASQQETLQITDWRMQAGLTTSLATEQARAQVAQTAAQVPALESSLAQTRHALAVLTGQNPAALDTQLASVVRVPQAPDALALQIPAETLRQRPDVIAAEARIAAALARVAQADAARYPSFRLGGSLGLRALTIGALTQGSSVASALLGSISVPLLDGGAARAQVRVQEASLEQARLNYAGTVLTALQEVEDALAALQGDGARIAQLRVASEAAAMAALLAQQRYNSGLVDFQTVLETQRTQLAAQDSLANAEASLASDHVRLYKALGGGWTPAALQSPAAVAATN</sequence>
<dbReference type="RefSeq" id="WP_175503346.1">
    <property type="nucleotide sequence ID" value="NZ_CAURQT010000034.1"/>
</dbReference>
<evidence type="ECO:0000313" key="5">
    <source>
        <dbReference type="Proteomes" id="UP000509579"/>
    </source>
</evidence>
<keyword evidence="5" id="KW-1185">Reference proteome</keyword>
<reference evidence="4 5" key="1">
    <citation type="submission" date="2020-06" db="EMBL/GenBank/DDBJ databases">
        <title>Acidovorax antarctica sp. nov., isolated from Corinth ice sheet soil, Antarctic Fields Peninsula.</title>
        <authorList>
            <person name="Xu Q."/>
            <person name="Peng F."/>
        </authorList>
    </citation>
    <scope>NUCLEOTIDE SEQUENCE [LARGE SCALE GENOMIC DNA]</scope>
    <source>
        <strain evidence="4 5">16-35-5</strain>
    </source>
</reference>
<gene>
    <name evidence="4" type="ORF">HUK68_05840</name>
</gene>
<keyword evidence="2" id="KW-0732">Signal</keyword>
<dbReference type="KEGG" id="aant:HUK68_05840"/>
<dbReference type="Pfam" id="PF02321">
    <property type="entry name" value="OEP"/>
    <property type="match status" value="2"/>
</dbReference>
<dbReference type="InterPro" id="IPR003423">
    <property type="entry name" value="OMP_efflux"/>
</dbReference>
<keyword evidence="2" id="KW-1134">Transmembrane beta strand</keyword>
<evidence type="ECO:0000313" key="4">
    <source>
        <dbReference type="EMBL" id="QKV52466.1"/>
    </source>
</evidence>
<dbReference type="EMBL" id="CP054840">
    <property type="protein sequence ID" value="QKV52466.1"/>
    <property type="molecule type" value="Genomic_DNA"/>
</dbReference>
<dbReference type="AlphaFoldDB" id="A0A6N1X3I4"/>
<name>A0A6N1X3I4_9BURK</name>
<dbReference type="PANTHER" id="PTHR30203:SF32">
    <property type="entry name" value="CATION EFFLUX SYSTEM PROTEIN CUSC"/>
    <property type="match status" value="1"/>
</dbReference>
<keyword evidence="2" id="KW-0564">Palmitate</keyword>
<feature type="chain" id="PRO_5027152855" evidence="2">
    <location>
        <begin position="31"/>
        <end position="488"/>
    </location>
</feature>
<accession>A0A6N1X3I4</accession>
<dbReference type="Gene3D" id="2.20.200.10">
    <property type="entry name" value="Outer membrane efflux proteins (OEP)"/>
    <property type="match status" value="1"/>
</dbReference>
<feature type="region of interest" description="Disordered" evidence="3">
    <location>
        <begin position="110"/>
        <end position="133"/>
    </location>
</feature>
<feature type="signal peptide" evidence="2">
    <location>
        <begin position="1"/>
        <end position="30"/>
    </location>
</feature>
<proteinExistence type="inferred from homology"/>
<organism evidence="4 5">
    <name type="scientific">Comamonas antarctica</name>
    <dbReference type="NCBI Taxonomy" id="2743470"/>
    <lineage>
        <taxon>Bacteria</taxon>
        <taxon>Pseudomonadati</taxon>
        <taxon>Pseudomonadota</taxon>
        <taxon>Betaproteobacteria</taxon>
        <taxon>Burkholderiales</taxon>
        <taxon>Comamonadaceae</taxon>
        <taxon>Comamonas</taxon>
    </lineage>
</organism>